<evidence type="ECO:0000256" key="6">
    <source>
        <dbReference type="ARBA" id="ARBA00022723"/>
    </source>
</evidence>
<dbReference type="SUPFAM" id="SSF48264">
    <property type="entry name" value="Cytochrome P450"/>
    <property type="match status" value="1"/>
</dbReference>
<dbReference type="PANTHER" id="PTHR24292">
    <property type="entry name" value="CYTOCHROME P450"/>
    <property type="match status" value="1"/>
</dbReference>
<feature type="binding site" description="axial binding residue" evidence="13">
    <location>
        <position position="459"/>
    </location>
    <ligand>
        <name>heme</name>
        <dbReference type="ChEBI" id="CHEBI:30413"/>
    </ligand>
    <ligandPart>
        <name>Fe</name>
        <dbReference type="ChEBI" id="CHEBI:18248"/>
    </ligandPart>
</feature>
<dbReference type="InterPro" id="IPR017972">
    <property type="entry name" value="Cyt_P450_CS"/>
</dbReference>
<keyword evidence="8" id="KW-0492">Microsome</keyword>
<keyword evidence="11 14" id="KW-0503">Monooxygenase</keyword>
<dbReference type="InterPro" id="IPR002401">
    <property type="entry name" value="Cyt_P450_E_grp-I"/>
</dbReference>
<dbReference type="Gene3D" id="1.10.630.10">
    <property type="entry name" value="Cytochrome P450"/>
    <property type="match status" value="1"/>
</dbReference>
<keyword evidence="12 15" id="KW-0472">Membrane</keyword>
<gene>
    <name evidence="16" type="ORF">NEZAVI_LOCUS5910</name>
</gene>
<comment type="similarity">
    <text evidence="4 14">Belongs to the cytochrome P450 family.</text>
</comment>
<evidence type="ECO:0000313" key="16">
    <source>
        <dbReference type="EMBL" id="CAH1395676.1"/>
    </source>
</evidence>
<organism evidence="16 17">
    <name type="scientific">Nezara viridula</name>
    <name type="common">Southern green stink bug</name>
    <name type="synonym">Cimex viridulus</name>
    <dbReference type="NCBI Taxonomy" id="85310"/>
    <lineage>
        <taxon>Eukaryota</taxon>
        <taxon>Metazoa</taxon>
        <taxon>Ecdysozoa</taxon>
        <taxon>Arthropoda</taxon>
        <taxon>Hexapoda</taxon>
        <taxon>Insecta</taxon>
        <taxon>Pterygota</taxon>
        <taxon>Neoptera</taxon>
        <taxon>Paraneoptera</taxon>
        <taxon>Hemiptera</taxon>
        <taxon>Heteroptera</taxon>
        <taxon>Panheteroptera</taxon>
        <taxon>Pentatomomorpha</taxon>
        <taxon>Pentatomoidea</taxon>
        <taxon>Pentatomidae</taxon>
        <taxon>Pentatominae</taxon>
        <taxon>Nezara</taxon>
    </lineage>
</organism>
<evidence type="ECO:0000256" key="14">
    <source>
        <dbReference type="RuleBase" id="RU000461"/>
    </source>
</evidence>
<evidence type="ECO:0000256" key="2">
    <source>
        <dbReference type="ARBA" id="ARBA00004174"/>
    </source>
</evidence>
<dbReference type="PRINTS" id="PR00385">
    <property type="entry name" value="P450"/>
</dbReference>
<dbReference type="OrthoDB" id="2789670at2759"/>
<evidence type="ECO:0000256" key="1">
    <source>
        <dbReference type="ARBA" id="ARBA00001971"/>
    </source>
</evidence>
<dbReference type="Pfam" id="PF00067">
    <property type="entry name" value="p450"/>
    <property type="match status" value="1"/>
</dbReference>
<dbReference type="GO" id="GO:0004497">
    <property type="term" value="F:monooxygenase activity"/>
    <property type="evidence" value="ECO:0007669"/>
    <property type="project" value="UniProtKB-KW"/>
</dbReference>
<keyword evidence="15" id="KW-0812">Transmembrane</keyword>
<keyword evidence="6 13" id="KW-0479">Metal-binding</keyword>
<keyword evidence="10 13" id="KW-0408">Iron</keyword>
<evidence type="ECO:0000313" key="17">
    <source>
        <dbReference type="Proteomes" id="UP001152798"/>
    </source>
</evidence>
<evidence type="ECO:0000256" key="7">
    <source>
        <dbReference type="ARBA" id="ARBA00022824"/>
    </source>
</evidence>
<protein>
    <recommendedName>
        <fullName evidence="18">Cytochrome P450</fullName>
    </recommendedName>
</protein>
<accession>A0A9P0H5A9</accession>
<evidence type="ECO:0000256" key="9">
    <source>
        <dbReference type="ARBA" id="ARBA00023002"/>
    </source>
</evidence>
<evidence type="ECO:0000256" key="11">
    <source>
        <dbReference type="ARBA" id="ARBA00023033"/>
    </source>
</evidence>
<evidence type="ECO:0000256" key="3">
    <source>
        <dbReference type="ARBA" id="ARBA00004406"/>
    </source>
</evidence>
<comment type="cofactor">
    <cofactor evidence="1 13">
        <name>heme</name>
        <dbReference type="ChEBI" id="CHEBI:30413"/>
    </cofactor>
</comment>
<evidence type="ECO:0000256" key="5">
    <source>
        <dbReference type="ARBA" id="ARBA00022617"/>
    </source>
</evidence>
<evidence type="ECO:0008006" key="18">
    <source>
        <dbReference type="Google" id="ProtNLM"/>
    </source>
</evidence>
<dbReference type="InterPro" id="IPR001128">
    <property type="entry name" value="Cyt_P450"/>
</dbReference>
<dbReference type="CDD" id="cd11056">
    <property type="entry name" value="CYP6-like"/>
    <property type="match status" value="1"/>
</dbReference>
<evidence type="ECO:0000256" key="10">
    <source>
        <dbReference type="ARBA" id="ARBA00023004"/>
    </source>
</evidence>
<dbReference type="PRINTS" id="PR00463">
    <property type="entry name" value="EP450I"/>
</dbReference>
<keyword evidence="17" id="KW-1185">Reference proteome</keyword>
<evidence type="ECO:0000256" key="13">
    <source>
        <dbReference type="PIRSR" id="PIRSR602401-1"/>
    </source>
</evidence>
<proteinExistence type="inferred from homology"/>
<dbReference type="InterPro" id="IPR050476">
    <property type="entry name" value="Insect_CytP450_Detox"/>
</dbReference>
<dbReference type="InterPro" id="IPR036396">
    <property type="entry name" value="Cyt_P450_sf"/>
</dbReference>
<keyword evidence="5 13" id="KW-0349">Heme</keyword>
<evidence type="ECO:0000256" key="15">
    <source>
        <dbReference type="SAM" id="Phobius"/>
    </source>
</evidence>
<evidence type="ECO:0000256" key="4">
    <source>
        <dbReference type="ARBA" id="ARBA00010617"/>
    </source>
</evidence>
<feature type="transmembrane region" description="Helical" evidence="15">
    <location>
        <begin position="12"/>
        <end position="34"/>
    </location>
</feature>
<keyword evidence="15" id="KW-1133">Transmembrane helix</keyword>
<dbReference type="GO" id="GO:0020037">
    <property type="term" value="F:heme binding"/>
    <property type="evidence" value="ECO:0007669"/>
    <property type="project" value="InterPro"/>
</dbReference>
<dbReference type="PROSITE" id="PS00086">
    <property type="entry name" value="CYTOCHROME_P450"/>
    <property type="match status" value="1"/>
</dbReference>
<dbReference type="GO" id="GO:0016705">
    <property type="term" value="F:oxidoreductase activity, acting on paired donors, with incorporation or reduction of molecular oxygen"/>
    <property type="evidence" value="ECO:0007669"/>
    <property type="project" value="InterPro"/>
</dbReference>
<dbReference type="AlphaFoldDB" id="A0A9P0H5A9"/>
<name>A0A9P0H5A9_NEZVI</name>
<dbReference type="EMBL" id="OV725079">
    <property type="protein sequence ID" value="CAH1395676.1"/>
    <property type="molecule type" value="Genomic_DNA"/>
</dbReference>
<comment type="subcellular location">
    <subcellularLocation>
        <location evidence="3">Endoplasmic reticulum membrane</location>
        <topology evidence="3">Peripheral membrane protein</topology>
    </subcellularLocation>
    <subcellularLocation>
        <location evidence="2">Microsome membrane</location>
        <topology evidence="2">Peripheral membrane protein</topology>
    </subcellularLocation>
</comment>
<keyword evidence="7" id="KW-0256">Endoplasmic reticulum</keyword>
<dbReference type="GO" id="GO:0005789">
    <property type="term" value="C:endoplasmic reticulum membrane"/>
    <property type="evidence" value="ECO:0007669"/>
    <property type="project" value="UniProtKB-SubCell"/>
</dbReference>
<evidence type="ECO:0000256" key="12">
    <source>
        <dbReference type="ARBA" id="ARBA00023136"/>
    </source>
</evidence>
<sequence length="520" mass="60945">MALVTNDWRIDVLMGIFTLSFLIYYKIKSIYSYFEKRNIKHVKGKFLLGSDPDMVFFKVHFTESWEKIYKKLENEKYGGFYQAIVPSIMLRDPEYINFVLKTKFEHFYDRNFMVDEKRNPLDENLFFLRGNKWKYLRSKMTPLFSQVKLKWMYEQIVECADIFDECIDKLRDGNDVDLNTLLKNFTADVTASCGFGIEPQALKNPDWEFSDIGREFFDPNKMNMLIILLRFSIPHVFYWLKLGTVTNKVRHFFLSTTEKILHQRRSTGVVRKDFVQLLLQLKEKGTVEIDSRETEKNKVDTETSNEVIELTDNLLAAQSFAFFLAGYETTSTTLYFTCYLLAKHPEIQERARKEVQEIKAKYGQFTFESLKELKYLNYCILESMRMYPAVPSVIRECTKDCTLPDGAVIEKGITIIVPIMSIHLDPNNYPEPMKYKPERFENPPASGTYLPFGDGPRYCIGKRFAEVVMLCIMARTLEKYKLESSTRDKNGDDIKLQPRGFTANPINGLWIRINKLNDSK</sequence>
<reference evidence="16" key="1">
    <citation type="submission" date="2022-01" db="EMBL/GenBank/DDBJ databases">
        <authorList>
            <person name="King R."/>
        </authorList>
    </citation>
    <scope>NUCLEOTIDE SEQUENCE</scope>
</reference>
<dbReference type="FunFam" id="1.10.630.10:FF:000042">
    <property type="entry name" value="Cytochrome P450"/>
    <property type="match status" value="1"/>
</dbReference>
<keyword evidence="9 14" id="KW-0560">Oxidoreductase</keyword>
<evidence type="ECO:0000256" key="8">
    <source>
        <dbReference type="ARBA" id="ARBA00022848"/>
    </source>
</evidence>
<dbReference type="PANTHER" id="PTHR24292:SF104">
    <property type="entry name" value="CYTOCHROME P450 308A1-RELATED"/>
    <property type="match status" value="1"/>
</dbReference>
<dbReference type="Proteomes" id="UP001152798">
    <property type="component" value="Chromosome 3"/>
</dbReference>
<dbReference type="GO" id="GO:0005506">
    <property type="term" value="F:iron ion binding"/>
    <property type="evidence" value="ECO:0007669"/>
    <property type="project" value="InterPro"/>
</dbReference>